<comment type="caution">
    <text evidence="5">The sequence shown here is derived from an EMBL/GenBank/DDBJ whole genome shotgun (WGS) entry which is preliminary data.</text>
</comment>
<evidence type="ECO:0000313" key="5">
    <source>
        <dbReference type="EMBL" id="KAB0267761.1"/>
    </source>
</evidence>
<dbReference type="OrthoDB" id="9801695at2"/>
<proteinExistence type="inferred from homology"/>
<protein>
    <submittedName>
        <fullName evidence="5">Lytic transglycosylase domain-containing protein</fullName>
    </submittedName>
</protein>
<dbReference type="SUPFAM" id="SSF53955">
    <property type="entry name" value="Lysozyme-like"/>
    <property type="match status" value="1"/>
</dbReference>
<dbReference type="PANTHER" id="PTHR37423:SF2">
    <property type="entry name" value="MEMBRANE-BOUND LYTIC MUREIN TRANSGLYCOSYLASE C"/>
    <property type="match status" value="1"/>
</dbReference>
<dbReference type="Gene3D" id="1.10.530.10">
    <property type="match status" value="1"/>
</dbReference>
<evidence type="ECO:0000313" key="6">
    <source>
        <dbReference type="Proteomes" id="UP000325684"/>
    </source>
</evidence>
<feature type="domain" description="SPOR" evidence="4">
    <location>
        <begin position="240"/>
        <end position="319"/>
    </location>
</feature>
<accession>A0A5N3PDH5</accession>
<dbReference type="Pfam" id="PF05036">
    <property type="entry name" value="SPOR"/>
    <property type="match status" value="1"/>
</dbReference>
<evidence type="ECO:0000256" key="1">
    <source>
        <dbReference type="ARBA" id="ARBA00007734"/>
    </source>
</evidence>
<dbReference type="Pfam" id="PF01464">
    <property type="entry name" value="SLT"/>
    <property type="match status" value="1"/>
</dbReference>
<evidence type="ECO:0000259" key="4">
    <source>
        <dbReference type="Pfam" id="PF05036"/>
    </source>
</evidence>
<dbReference type="CDD" id="cd00254">
    <property type="entry name" value="LT-like"/>
    <property type="match status" value="1"/>
</dbReference>
<dbReference type="EMBL" id="VCMV01000013">
    <property type="protein sequence ID" value="KAB0267761.1"/>
    <property type="molecule type" value="Genomic_DNA"/>
</dbReference>
<sequence>MIDLHLGQFVRGRFGRDVTNPVSGRIPEERPSVSKSGTIRRIARFCASFGCLLFSIAAAVASPSTETVEQALCRLIEDSARSHEIPIEFLTRLIWQESSFRTGVTSRAGAQGVAQFMPGTAHERGLADPFDPEQAIPKAAEFIAELTTRFGNRGLAAAAYNGGPARVTDWLAAQRSLAPETLDYVYAVTGQSAEDWAAIRKGEGQKQPDPSEEPSLSCLQVTALLRRPSQDGPEEAPFAPWGVQLAGNFSKDRALRAFSRASRSYAAALGDVQPMVIGTRLRSRGTRTFYRVRVPAASREIADRLCGKIRSLGGSCIVLPS</sequence>
<dbReference type="InterPro" id="IPR023346">
    <property type="entry name" value="Lysozyme-like_dom_sf"/>
</dbReference>
<feature type="domain" description="Transglycosylase SLT" evidence="3">
    <location>
        <begin position="76"/>
        <end position="178"/>
    </location>
</feature>
<dbReference type="Proteomes" id="UP000325684">
    <property type="component" value="Unassembled WGS sequence"/>
</dbReference>
<evidence type="ECO:0000259" key="3">
    <source>
        <dbReference type="Pfam" id="PF01464"/>
    </source>
</evidence>
<keyword evidence="6" id="KW-1185">Reference proteome</keyword>
<dbReference type="AlphaFoldDB" id="A0A5N3PDH5"/>
<dbReference type="InterPro" id="IPR008258">
    <property type="entry name" value="Transglycosylase_SLT_dom_1"/>
</dbReference>
<reference evidence="5 6" key="1">
    <citation type="journal article" date="2019" name="Microorganisms">
        <title>Genome Insights into the Novel Species Microvirga brassicacearum, a Rapeseed Endophyte with Biotechnological Potential.</title>
        <authorList>
            <person name="Jimenez-Gomez A."/>
            <person name="Saati-Santamaria Z."/>
            <person name="Igual J.M."/>
            <person name="Rivas R."/>
            <person name="Mateos P.F."/>
            <person name="Garcia-Fraile P."/>
        </authorList>
    </citation>
    <scope>NUCLEOTIDE SEQUENCE [LARGE SCALE GENOMIC DNA]</scope>
    <source>
        <strain evidence="5 6">CDVBN77</strain>
    </source>
</reference>
<evidence type="ECO:0000256" key="2">
    <source>
        <dbReference type="ARBA" id="ARBA00009387"/>
    </source>
</evidence>
<comment type="similarity">
    <text evidence="1">Belongs to the transglycosylase Slt family.</text>
</comment>
<dbReference type="PANTHER" id="PTHR37423">
    <property type="entry name" value="SOLUBLE LYTIC MUREIN TRANSGLYCOSYLASE-RELATED"/>
    <property type="match status" value="1"/>
</dbReference>
<gene>
    <name evidence="5" type="ORF">FEZ63_08735</name>
</gene>
<dbReference type="InterPro" id="IPR007730">
    <property type="entry name" value="SPOR-like_dom"/>
</dbReference>
<name>A0A5N3PDH5_9HYPH</name>
<organism evidence="5 6">
    <name type="scientific">Microvirga brassicacearum</name>
    <dbReference type="NCBI Taxonomy" id="2580413"/>
    <lineage>
        <taxon>Bacteria</taxon>
        <taxon>Pseudomonadati</taxon>
        <taxon>Pseudomonadota</taxon>
        <taxon>Alphaproteobacteria</taxon>
        <taxon>Hyphomicrobiales</taxon>
        <taxon>Methylobacteriaceae</taxon>
        <taxon>Microvirga</taxon>
    </lineage>
</organism>
<comment type="similarity">
    <text evidence="2">Belongs to the virb1 family.</text>
</comment>
<dbReference type="GO" id="GO:0042834">
    <property type="term" value="F:peptidoglycan binding"/>
    <property type="evidence" value="ECO:0007669"/>
    <property type="project" value="InterPro"/>
</dbReference>